<reference evidence="4" key="1">
    <citation type="journal article" date="2019" name="Int. J. Syst. Evol. Microbiol.">
        <title>The Global Catalogue of Microorganisms (GCM) 10K type strain sequencing project: providing services to taxonomists for standard genome sequencing and annotation.</title>
        <authorList>
            <consortium name="The Broad Institute Genomics Platform"/>
            <consortium name="The Broad Institute Genome Sequencing Center for Infectious Disease"/>
            <person name="Wu L."/>
            <person name="Ma J."/>
        </authorList>
    </citation>
    <scope>NUCLEOTIDE SEQUENCE [LARGE SCALE GENOMIC DNA]</scope>
    <source>
        <strain evidence="4">JCM 31037</strain>
    </source>
</reference>
<comment type="caution">
    <text evidence="3">The sequence shown here is derived from an EMBL/GenBank/DDBJ whole genome shotgun (WGS) entry which is preliminary data.</text>
</comment>
<dbReference type="InterPro" id="IPR022291">
    <property type="entry name" value="Bacteriocin_synth_cyclodeHase"/>
</dbReference>
<dbReference type="RefSeq" id="WP_377567908.1">
    <property type="nucleotide sequence ID" value="NZ_JBHTMP010000006.1"/>
</dbReference>
<feature type="domain" description="YcaO" evidence="2">
    <location>
        <begin position="436"/>
        <end position="746"/>
    </location>
</feature>
<evidence type="ECO:0000313" key="4">
    <source>
        <dbReference type="Proteomes" id="UP001597260"/>
    </source>
</evidence>
<feature type="region of interest" description="Disordered" evidence="1">
    <location>
        <begin position="347"/>
        <end position="371"/>
    </location>
</feature>
<evidence type="ECO:0000313" key="3">
    <source>
        <dbReference type="EMBL" id="MFD1320679.1"/>
    </source>
</evidence>
<gene>
    <name evidence="3" type="ORF">ACFQ4H_06185</name>
</gene>
<evidence type="ECO:0000256" key="1">
    <source>
        <dbReference type="SAM" id="MobiDB-lite"/>
    </source>
</evidence>
<evidence type="ECO:0000259" key="2">
    <source>
        <dbReference type="PROSITE" id="PS51664"/>
    </source>
</evidence>
<organism evidence="3 4">
    <name type="scientific">Micromonospora sonneratiae</name>
    <dbReference type="NCBI Taxonomy" id="1184706"/>
    <lineage>
        <taxon>Bacteria</taxon>
        <taxon>Bacillati</taxon>
        <taxon>Actinomycetota</taxon>
        <taxon>Actinomycetes</taxon>
        <taxon>Micromonosporales</taxon>
        <taxon>Micromonosporaceae</taxon>
        <taxon>Micromonospora</taxon>
    </lineage>
</organism>
<sequence length="746" mass="78668">MIPPPELADIWGMRPKLRHDVVFLDAPAGAYLRGPDTAFVLKGRTAFRWLSTLGPYLDGRHTVEQICASLDPGQRQTVATLIRALTARGVAKDARHRTQLPEAVARAFAGQIEFIDHFVDDPAGRFQLLRDAHVVLGGSGQTLLATATNLLRNGCATITLHPQDEPAPYRDALRPESERLSADGVETTVKISDQPLDISDAAAVVYCAEPDQLAPVLAVTRRCHSAGTPLIPVVWQHGRAVLGPTTAGGAAPCWLCAQLRITANADPTAAAEAWRQLAIGPMDGASDPVDEVSAQMVGNAAAFEVFRVLTGALPPETVSSVVLLDTATLESTRERVLPHPGCPVCRDAPTSVATDGPGPYPTNDQAGSRSASLPAEAELTDEAKLTDEEVYQQAEVLVSPNAGLFTRFVDDPLEQAPLKVARLRVPGVAGPREITAFDVDTVMGARLGAYRSAIRDYVGRIADRREAVTASADELIRSGRRPVPWSELVTTTAAVPYRTGRRISWLPARVLGTDEPVWVPAAVALPLSPANRDRYAERTPAGAVVGVTGAELVAAGLTSALAYRALVDVTRGRAEISPIAESALAADDDLALAVKAGRRFGETIQVYALTGARPAHAVLATTGGSTDSPPLWTVGAGLTARQAQLTAVRDLVGLVQVRHFEHAEADLGDPLLADFDPRTIGSSADAAAETDGPPSGADTTSDEILAALADQGLTALLVDTTTPDIGTTQALRAGVVLLWRRGAAIE</sequence>
<accession>A0ABW3Y895</accession>
<keyword evidence="4" id="KW-1185">Reference proteome</keyword>
<dbReference type="Gene3D" id="3.90.930.60">
    <property type="match status" value="1"/>
</dbReference>
<dbReference type="SUPFAM" id="SSF69572">
    <property type="entry name" value="Activating enzymes of the ubiquitin-like proteins"/>
    <property type="match status" value="1"/>
</dbReference>
<dbReference type="EMBL" id="JBHTMP010000006">
    <property type="protein sequence ID" value="MFD1320679.1"/>
    <property type="molecule type" value="Genomic_DNA"/>
</dbReference>
<dbReference type="InterPro" id="IPR035985">
    <property type="entry name" value="Ubiquitin-activating_enz"/>
</dbReference>
<protein>
    <submittedName>
        <fullName evidence="3">TOMM leader peptide-binding protein</fullName>
    </submittedName>
</protein>
<dbReference type="Gene3D" id="3.40.50.720">
    <property type="entry name" value="NAD(P)-binding Rossmann-like Domain"/>
    <property type="match status" value="1"/>
</dbReference>
<proteinExistence type="predicted"/>
<name>A0ABW3Y895_9ACTN</name>
<dbReference type="Proteomes" id="UP001597260">
    <property type="component" value="Unassembled WGS sequence"/>
</dbReference>
<feature type="compositionally biased region" description="Polar residues" evidence="1">
    <location>
        <begin position="362"/>
        <end position="371"/>
    </location>
</feature>
<dbReference type="InterPro" id="IPR003776">
    <property type="entry name" value="YcaO-like_dom"/>
</dbReference>
<dbReference type="Pfam" id="PF02624">
    <property type="entry name" value="YcaO"/>
    <property type="match status" value="1"/>
</dbReference>
<dbReference type="NCBIfam" id="TIGR03882">
    <property type="entry name" value="cyclo_dehyd_2"/>
    <property type="match status" value="1"/>
</dbReference>
<dbReference type="PROSITE" id="PS51664">
    <property type="entry name" value="YCAO"/>
    <property type="match status" value="1"/>
</dbReference>